<organism evidence="1 2">
    <name type="scientific">Corymbia citriodora subsp. variegata</name>
    <dbReference type="NCBI Taxonomy" id="360336"/>
    <lineage>
        <taxon>Eukaryota</taxon>
        <taxon>Viridiplantae</taxon>
        <taxon>Streptophyta</taxon>
        <taxon>Embryophyta</taxon>
        <taxon>Tracheophyta</taxon>
        <taxon>Spermatophyta</taxon>
        <taxon>Magnoliopsida</taxon>
        <taxon>eudicotyledons</taxon>
        <taxon>Gunneridae</taxon>
        <taxon>Pentapetalae</taxon>
        <taxon>rosids</taxon>
        <taxon>malvids</taxon>
        <taxon>Myrtales</taxon>
        <taxon>Myrtaceae</taxon>
        <taxon>Myrtoideae</taxon>
        <taxon>Eucalypteae</taxon>
        <taxon>Corymbia</taxon>
    </lineage>
</organism>
<evidence type="ECO:0000313" key="1">
    <source>
        <dbReference type="EMBL" id="KAF7847972.1"/>
    </source>
</evidence>
<dbReference type="EMBL" id="MU090383">
    <property type="protein sequence ID" value="KAF7847972.1"/>
    <property type="molecule type" value="Genomic_DNA"/>
</dbReference>
<dbReference type="SUPFAM" id="SSF56219">
    <property type="entry name" value="DNase I-like"/>
    <property type="match status" value="1"/>
</dbReference>
<dbReference type="OrthoDB" id="1932741at2759"/>
<gene>
    <name evidence="1" type="ORF">BT93_L2406</name>
</gene>
<dbReference type="AlphaFoldDB" id="A0A8T0CMF3"/>
<protein>
    <recommendedName>
        <fullName evidence="3">Endonuclease/exonuclease/phosphatase domain-containing protein</fullName>
    </recommendedName>
</protein>
<evidence type="ECO:0000313" key="2">
    <source>
        <dbReference type="Proteomes" id="UP000806378"/>
    </source>
</evidence>
<reference evidence="1" key="1">
    <citation type="submission" date="2020-05" db="EMBL/GenBank/DDBJ databases">
        <title>WGS assembly of Corymbia citriodora subspecies variegata.</title>
        <authorList>
            <person name="Barry K."/>
            <person name="Hundley H."/>
            <person name="Shu S."/>
            <person name="Jenkins J."/>
            <person name="Grimwood J."/>
            <person name="Baten A."/>
        </authorList>
    </citation>
    <scope>NUCLEOTIDE SEQUENCE</scope>
    <source>
        <strain evidence="1">CV2-018</strain>
    </source>
</reference>
<evidence type="ECO:0008006" key="3">
    <source>
        <dbReference type="Google" id="ProtNLM"/>
    </source>
</evidence>
<dbReference type="Gene3D" id="3.60.10.10">
    <property type="entry name" value="Endonuclease/exonuclease/phosphatase"/>
    <property type="match status" value="1"/>
</dbReference>
<comment type="caution">
    <text evidence="1">The sequence shown here is derived from an EMBL/GenBank/DDBJ whole genome shotgun (WGS) entry which is preliminary data.</text>
</comment>
<proteinExistence type="predicted"/>
<name>A0A8T0CMF3_CORYI</name>
<keyword evidence="2" id="KW-1185">Reference proteome</keyword>
<dbReference type="Proteomes" id="UP000806378">
    <property type="component" value="Unassembled WGS sequence"/>
</dbReference>
<dbReference type="InterPro" id="IPR036691">
    <property type="entry name" value="Endo/exonu/phosph_ase_sf"/>
</dbReference>
<dbReference type="Gramene" id="rna-gnl|WGS:JABURB|Cocit.L2406.1">
    <property type="protein sequence ID" value="cds-KAF7847972.1"/>
    <property type="gene ID" value="gene-BT93_L2406"/>
</dbReference>
<sequence length="179" mass="20773">MNFAFWNVRGIVDPVRQFDVRNFIRSNNICYIGLMETKMSGWEWIFNYEYSTRGRIWVGWSSNLVNFIVHYTNGQIIYGLLNHLISGKSLFLSAIYGNHTFVARRPLWDDLVRLSGLLSDSPWIVASNFNAIRDPFDRLGSPDIWIPAFDEFKDCLGCAELEDLRSVGFKYTWSSYSGD</sequence>
<accession>A0A8T0CMF3</accession>